<dbReference type="Proteomes" id="UP000613160">
    <property type="component" value="Unassembled WGS sequence"/>
</dbReference>
<accession>A0A916XXP3</accession>
<gene>
    <name evidence="1" type="ORF">GCM10011335_23510</name>
</gene>
<dbReference type="AlphaFoldDB" id="A0A916XXP3"/>
<dbReference type="RefSeq" id="WP_188850817.1">
    <property type="nucleotide sequence ID" value="NZ_BMJJ01000005.1"/>
</dbReference>
<reference evidence="1" key="2">
    <citation type="submission" date="2020-09" db="EMBL/GenBank/DDBJ databases">
        <authorList>
            <person name="Sun Q."/>
            <person name="Zhou Y."/>
        </authorList>
    </citation>
    <scope>NUCLEOTIDE SEQUENCE</scope>
    <source>
        <strain evidence="1">CGMCC 1.15493</strain>
    </source>
</reference>
<comment type="caution">
    <text evidence="1">The sequence shown here is derived from an EMBL/GenBank/DDBJ whole genome shotgun (WGS) entry which is preliminary data.</text>
</comment>
<sequence>MPTTSTSPVALVQVPATTFANAYSTFTFCRFSMGVAEADYNRAPEGLDARDRRRLSQAIGDLYRSATAIQAMQPETDVDIMRREVAVLYAALLRHESACTINARIAGRISADDPGAH</sequence>
<evidence type="ECO:0000313" key="1">
    <source>
        <dbReference type="EMBL" id="GGD19905.1"/>
    </source>
</evidence>
<organism evidence="1 2">
    <name type="scientific">Aureimonas glaciei</name>
    <dbReference type="NCBI Taxonomy" id="1776957"/>
    <lineage>
        <taxon>Bacteria</taxon>
        <taxon>Pseudomonadati</taxon>
        <taxon>Pseudomonadota</taxon>
        <taxon>Alphaproteobacteria</taxon>
        <taxon>Hyphomicrobiales</taxon>
        <taxon>Aurantimonadaceae</taxon>
        <taxon>Aureimonas</taxon>
    </lineage>
</organism>
<protein>
    <submittedName>
        <fullName evidence="1">Uncharacterized protein</fullName>
    </submittedName>
</protein>
<evidence type="ECO:0000313" key="2">
    <source>
        <dbReference type="Proteomes" id="UP000613160"/>
    </source>
</evidence>
<reference evidence="1" key="1">
    <citation type="journal article" date="2014" name="Int. J. Syst. Evol. Microbiol.">
        <title>Complete genome sequence of Corynebacterium casei LMG S-19264T (=DSM 44701T), isolated from a smear-ripened cheese.</title>
        <authorList>
            <consortium name="US DOE Joint Genome Institute (JGI-PGF)"/>
            <person name="Walter F."/>
            <person name="Albersmeier A."/>
            <person name="Kalinowski J."/>
            <person name="Ruckert C."/>
        </authorList>
    </citation>
    <scope>NUCLEOTIDE SEQUENCE</scope>
    <source>
        <strain evidence="1">CGMCC 1.15493</strain>
    </source>
</reference>
<name>A0A916XXP3_9HYPH</name>
<keyword evidence="2" id="KW-1185">Reference proteome</keyword>
<proteinExistence type="predicted"/>
<dbReference type="EMBL" id="BMJJ01000005">
    <property type="protein sequence ID" value="GGD19905.1"/>
    <property type="molecule type" value="Genomic_DNA"/>
</dbReference>